<dbReference type="Proteomes" id="UP001501920">
    <property type="component" value="Chromosome 1"/>
</dbReference>
<dbReference type="OrthoDB" id="120976at2759"/>
<evidence type="ECO:0000256" key="8">
    <source>
        <dbReference type="SAM" id="MobiDB-lite"/>
    </source>
</evidence>
<dbReference type="InterPro" id="IPR001315">
    <property type="entry name" value="CARD"/>
</dbReference>
<dbReference type="SMART" id="SM00382">
    <property type="entry name" value="AAA"/>
    <property type="match status" value="1"/>
</dbReference>
<feature type="compositionally biased region" description="Basic residues" evidence="8">
    <location>
        <begin position="163"/>
        <end position="182"/>
    </location>
</feature>
<dbReference type="SUPFAM" id="SSF47986">
    <property type="entry name" value="DEATH domain"/>
    <property type="match status" value="1"/>
</dbReference>
<keyword evidence="7" id="KW-0391">Immunity</keyword>
<dbReference type="InterPro" id="IPR007111">
    <property type="entry name" value="NACHT_NTPase"/>
</dbReference>
<evidence type="ECO:0000256" key="5">
    <source>
        <dbReference type="ARBA" id="ARBA00022741"/>
    </source>
</evidence>
<dbReference type="PANTHER" id="PTHR31594:SF16">
    <property type="entry name" value="SI:CH211-281L24.3"/>
    <property type="match status" value="1"/>
</dbReference>
<dbReference type="PROSITE" id="PS50837">
    <property type="entry name" value="NACHT"/>
    <property type="match status" value="1"/>
</dbReference>
<evidence type="ECO:0000256" key="4">
    <source>
        <dbReference type="ARBA" id="ARBA00022737"/>
    </source>
</evidence>
<dbReference type="InterPro" id="IPR032675">
    <property type="entry name" value="LRR_dom_sf"/>
</dbReference>
<evidence type="ECO:0008006" key="13">
    <source>
        <dbReference type="Google" id="ProtNLM"/>
    </source>
</evidence>
<dbReference type="Gene3D" id="1.20.58.1200">
    <property type="entry name" value="RNA silencing suppressor P21, N-terminal domain"/>
    <property type="match status" value="5"/>
</dbReference>
<evidence type="ECO:0000256" key="1">
    <source>
        <dbReference type="ARBA" id="ARBA00004496"/>
    </source>
</evidence>
<dbReference type="SUPFAM" id="SSF52047">
    <property type="entry name" value="RNI-like"/>
    <property type="match status" value="1"/>
</dbReference>
<dbReference type="Pfam" id="PF17776">
    <property type="entry name" value="NLRC4_HD2"/>
    <property type="match status" value="1"/>
</dbReference>
<reference evidence="11" key="3">
    <citation type="submission" date="2025-09" db="UniProtKB">
        <authorList>
            <consortium name="Ensembl"/>
        </authorList>
    </citation>
    <scope>IDENTIFICATION</scope>
</reference>
<keyword evidence="6" id="KW-0067">ATP-binding</keyword>
<keyword evidence="5" id="KW-0547">Nucleotide-binding</keyword>
<sequence>MACSVQCAQDYVSDARVDLIEQLKNLPLIIEKLYQKKVLNNTEVSDLEAIPEKCRKARKVLDWITNKGKDACLEFLKILDLERKSVLPLKLHTWISHFSFGEESDDIQGPTSCHEIRTLLKTKAKEILDQQCKRSNHFFGGNAKQKFTYIPLVLDRDTEKNKPHNKVIHKSKKSKKPRGKKLRSYIPKDTCRNTPEDLLNSQEKSILLVGKPGIGKTTAVKQMLYFWAERHDENLDFMFYFDKNVLTNIATSNLQSLLLDTLIMSNADLRQKAEEITQYLEDYSEKVTIIFDGISGFHDNNILLRIIHHELLPEAKIVVTCRPETEDDDFFDWPTCKVYVQGFSEESIYTYLTQMPDQDPELVNSVVDNPALFSLCHVPMYAFMVAACFSYYTSEGAHKQCTATELYIRIFRHCIQRHGNKKLRHLDAHIKDCKDKILLLAESAFSATKLKTINLEFDYSDSCIAGVFLRSVSVVSPAFARTFCSFLHNTIQEFFSALWLLEKPQKLHEVLQLCQTEEYKHMKYMIPFLCGLLSETTIPLLKCLFPPDQPKGTCHGFFEKVLKTFLHDEPDEEYSVDAVFLCQCLNELQSSEACLWFLERVDYSLDLSEEHLDPHQCCAVSYVISQSRDKPVHLNLENSVVSLSGLKTILRHSQNLRDLSMTLCQVWTAALKCEQQSYLINLLLLCGKEIYLPIITQKALHQQAGEIITQSADPVILHLCCGQNPQQLSDAFCRTISTWLPSISSVHFTTKQNQRESCEEWEKRVTLFKLNLCLQAALHQKENVQTTVKKVTLCGTDECNFLLDLYSHVKQYETETGRKVLPALLPVYQSTRAEWIIDLSERKASLLLEVLKLQTVKKPVELSGWSDEESEVRSFLQCLPYISQLRLAGTKYIEFVVILFHEAAESERQTGQKTLELLTSMCIKSSFPCGDTNNHIQSAFLLDLYSHVKQYETETGRTVLPALLPVYQSVPAEWIIDLSERRTSLLLEVLKLQTVKKPVELRGWSDEENEVKRFFQCLPFISQLRFAGTKDIEFVVNLFRNAAQSERRIRLKTLELLMSVCSLPYGNRNSYIQSDFLLDLYSNVEQYETETGRNVLPALRPVYQSVPAEWIIDVSERRTSLLLEVLKLQTVKKPVELRGWSDEESEVRSFLLCLPFISQLRFNPRFDLCCGGDDDDDDESVDFLVNLFHQAAESERQTGEKTLELLTSVCTYSSFPYGDRDSYRQSDFLLDLYSHVKQYETETGRNVLPALLPVYQSVPAEWIIHLSERRTSLLLEVLKLQTVKKPVKLRGWSDEESEVRSFLQCLPFISQLRFYLCSDNDDESVDFLVNLFHQAAESERQTGQKTLELLTSVCTYSSFPYRDTDSYIQSDFLLDLYSHVKQYETETGRNVLPALLPVYQSVPAEWIIHLSERRTSLLLEVLKLQTVKKPVKLRGWSDEESEVRSFLQCLPFISQLRYAESLVPYLNELVVNYTRETELLTALFSAMDSTFTVNGVLSSKKCRAVGRALGLSPSRLNLTLKPRAISLRGAALLFRHITHLHKLCLNDSVLGRMTQAFRAETTCVPLVIQELSVVMTSVWSTQKLSKILSSLVALLNLWTVQCLNLIECKMEAHSLIGIMCHPGTLIIRLSKETLQKFSFLVYEIKDKKLTCFFLEKVGGDLTSCSLSWEELLYFVQQGACCHVTVNTIKSKITSTHIKQLLPLLDKVHFKRLSSSIILSIIREIYETGSAHHVSSFLSSTENCINLNGRELDTIHWAALCFTLHNCTAISLSLLWASIPEREIESILHLLNRVSHLSVDRLLLLKLLHCCSVSELQERAAAAVLSSLQNILDFSCRACLDLTTQTEDTTLHLTTEDCRVISTVIQKAQKHTELILEDCEIEDAGVDVLFSALCTVRLCCSKALLLQFLALVRVGTEFEHMTRAVNLSKALDGKLDFSETQLDLQVCKSLALFLEYNDGLSELDLSYCQLSDHCLQLLLPHLHKIDMLDLSHNNISDNLARRITALFP</sequence>
<dbReference type="RefSeq" id="XP_017563601.1">
    <property type="nucleotide sequence ID" value="XM_017708112.2"/>
</dbReference>
<accession>A0A3B4E6Y8</accession>
<keyword evidence="12" id="KW-1185">Reference proteome</keyword>
<dbReference type="Pfam" id="PF05729">
    <property type="entry name" value="NACHT"/>
    <property type="match status" value="1"/>
</dbReference>
<evidence type="ECO:0000313" key="11">
    <source>
        <dbReference type="Ensembl" id="ENSPNAP00000031076.1"/>
    </source>
</evidence>
<dbReference type="Ensembl" id="ENSPNAT00000019743.2">
    <property type="protein sequence ID" value="ENSPNAP00000031076.1"/>
    <property type="gene ID" value="ENSPNAG00000018210.2"/>
</dbReference>
<keyword evidence="3" id="KW-0399">Innate immunity</keyword>
<dbReference type="Gene3D" id="1.10.533.10">
    <property type="entry name" value="Death Domain, Fas"/>
    <property type="match status" value="1"/>
</dbReference>
<dbReference type="GO" id="GO:0005737">
    <property type="term" value="C:cytoplasm"/>
    <property type="evidence" value="ECO:0007669"/>
    <property type="project" value="UniProtKB-SubCell"/>
</dbReference>
<reference evidence="11" key="2">
    <citation type="submission" date="2025-08" db="UniProtKB">
        <authorList>
            <consortium name="Ensembl"/>
        </authorList>
    </citation>
    <scope>IDENTIFICATION</scope>
</reference>
<name>A0A3B4E6Y8_PYGNA</name>
<evidence type="ECO:0000256" key="7">
    <source>
        <dbReference type="ARBA" id="ARBA00022859"/>
    </source>
</evidence>
<feature type="region of interest" description="Disordered" evidence="8">
    <location>
        <begin position="161"/>
        <end position="182"/>
    </location>
</feature>
<evidence type="ECO:0000256" key="6">
    <source>
        <dbReference type="ARBA" id="ARBA00022840"/>
    </source>
</evidence>
<dbReference type="PROSITE" id="PS50209">
    <property type="entry name" value="CARD"/>
    <property type="match status" value="1"/>
</dbReference>
<evidence type="ECO:0000256" key="3">
    <source>
        <dbReference type="ARBA" id="ARBA00022588"/>
    </source>
</evidence>
<evidence type="ECO:0000256" key="2">
    <source>
        <dbReference type="ARBA" id="ARBA00022490"/>
    </source>
</evidence>
<dbReference type="GeneID" id="108433501"/>
<dbReference type="InterPro" id="IPR027417">
    <property type="entry name" value="P-loop_NTPase"/>
</dbReference>
<protein>
    <recommendedName>
        <fullName evidence="13">NACHT domain-containing protein</fullName>
    </recommendedName>
</protein>
<dbReference type="InterPro" id="IPR041267">
    <property type="entry name" value="NLRP_HD2"/>
</dbReference>
<comment type="subcellular location">
    <subcellularLocation>
        <location evidence="1">Cytoplasm</location>
    </subcellularLocation>
</comment>
<dbReference type="CDD" id="cd01671">
    <property type="entry name" value="CARD"/>
    <property type="match status" value="1"/>
</dbReference>
<organism evidence="11 12">
    <name type="scientific">Pygocentrus nattereri</name>
    <name type="common">Red-bellied piranha</name>
    <dbReference type="NCBI Taxonomy" id="42514"/>
    <lineage>
        <taxon>Eukaryota</taxon>
        <taxon>Metazoa</taxon>
        <taxon>Chordata</taxon>
        <taxon>Craniata</taxon>
        <taxon>Vertebrata</taxon>
        <taxon>Euteleostomi</taxon>
        <taxon>Actinopterygii</taxon>
        <taxon>Neopterygii</taxon>
        <taxon>Teleostei</taxon>
        <taxon>Ostariophysi</taxon>
        <taxon>Characiformes</taxon>
        <taxon>Characoidei</taxon>
        <taxon>Pygocentrus</taxon>
    </lineage>
</organism>
<dbReference type="GO" id="GO:0042981">
    <property type="term" value="P:regulation of apoptotic process"/>
    <property type="evidence" value="ECO:0007669"/>
    <property type="project" value="InterPro"/>
</dbReference>
<dbReference type="GO" id="GO:0005524">
    <property type="term" value="F:ATP binding"/>
    <property type="evidence" value="ECO:0007669"/>
    <property type="project" value="UniProtKB-KW"/>
</dbReference>
<evidence type="ECO:0000259" key="9">
    <source>
        <dbReference type="PROSITE" id="PS50209"/>
    </source>
</evidence>
<evidence type="ECO:0000259" key="10">
    <source>
        <dbReference type="PROSITE" id="PS50837"/>
    </source>
</evidence>
<dbReference type="Gene3D" id="3.40.50.300">
    <property type="entry name" value="P-loop containing nucleotide triphosphate hydrolases"/>
    <property type="match status" value="1"/>
</dbReference>
<dbReference type="InterPro" id="IPR011029">
    <property type="entry name" value="DEATH-like_dom_sf"/>
</dbReference>
<dbReference type="STRING" id="42514.ENSPNAP00000031076"/>
<keyword evidence="4" id="KW-0677">Repeat</keyword>
<dbReference type="Gene3D" id="3.80.10.10">
    <property type="entry name" value="Ribonuclease Inhibitor"/>
    <property type="match status" value="1"/>
</dbReference>
<dbReference type="GO" id="GO:0045087">
    <property type="term" value="P:innate immune response"/>
    <property type="evidence" value="ECO:0007669"/>
    <property type="project" value="UniProtKB-KW"/>
</dbReference>
<feature type="domain" description="CARD" evidence="9">
    <location>
        <begin position="4"/>
        <end position="79"/>
    </location>
</feature>
<dbReference type="PANTHER" id="PTHR31594">
    <property type="entry name" value="AIG1-TYPE G DOMAIN-CONTAINING PROTEIN"/>
    <property type="match status" value="1"/>
</dbReference>
<dbReference type="InterPro" id="IPR052090">
    <property type="entry name" value="Cytolytic_pore-forming_toxin"/>
</dbReference>
<reference evidence="11 12" key="1">
    <citation type="submission" date="2020-10" db="EMBL/GenBank/DDBJ databases">
        <title>Pygocentrus nattereri (red-bellied piranha) genome, fPygNat1, primary haplotype.</title>
        <authorList>
            <person name="Myers G."/>
            <person name="Meyer A."/>
            <person name="Karagic N."/>
            <person name="Pippel M."/>
            <person name="Winkler S."/>
            <person name="Tracey A."/>
            <person name="Wood J."/>
            <person name="Formenti G."/>
            <person name="Howe K."/>
            <person name="Fedrigo O."/>
            <person name="Jarvis E.D."/>
        </authorList>
    </citation>
    <scope>NUCLEOTIDE SEQUENCE [LARGE SCALE GENOMIC DNA]</scope>
</reference>
<dbReference type="SUPFAM" id="SSF52540">
    <property type="entry name" value="P-loop containing nucleoside triphosphate hydrolases"/>
    <property type="match status" value="1"/>
</dbReference>
<proteinExistence type="predicted"/>
<dbReference type="GeneTree" id="ENSGT01150000286911"/>
<evidence type="ECO:0000313" key="12">
    <source>
        <dbReference type="Proteomes" id="UP001501920"/>
    </source>
</evidence>
<keyword evidence="2" id="KW-0963">Cytoplasm</keyword>
<dbReference type="Pfam" id="PF00619">
    <property type="entry name" value="CARD"/>
    <property type="match status" value="1"/>
</dbReference>
<feature type="domain" description="NACHT" evidence="10">
    <location>
        <begin position="204"/>
        <end position="323"/>
    </location>
</feature>
<dbReference type="InterPro" id="IPR003593">
    <property type="entry name" value="AAA+_ATPase"/>
</dbReference>